<dbReference type="CDD" id="cd09272">
    <property type="entry name" value="RNase_HI_RT_Ty1"/>
    <property type="match status" value="1"/>
</dbReference>
<protein>
    <submittedName>
        <fullName evidence="3">Ribonuclease H-like domain-containing protein</fullName>
    </submittedName>
</protein>
<accession>A0ABQ5DBV6</accession>
<evidence type="ECO:0000256" key="1">
    <source>
        <dbReference type="SAM" id="MobiDB-lite"/>
    </source>
</evidence>
<comment type="caution">
    <text evidence="3">The sequence shown here is derived from an EMBL/GenBank/DDBJ whole genome shotgun (WGS) entry which is preliminary data.</text>
</comment>
<dbReference type="PANTHER" id="PTHR11439">
    <property type="entry name" value="GAG-POL-RELATED RETROTRANSPOSON"/>
    <property type="match status" value="1"/>
</dbReference>
<organism evidence="3 4">
    <name type="scientific">Tanacetum coccineum</name>
    <dbReference type="NCBI Taxonomy" id="301880"/>
    <lineage>
        <taxon>Eukaryota</taxon>
        <taxon>Viridiplantae</taxon>
        <taxon>Streptophyta</taxon>
        <taxon>Embryophyta</taxon>
        <taxon>Tracheophyta</taxon>
        <taxon>Spermatophyta</taxon>
        <taxon>Magnoliopsida</taxon>
        <taxon>eudicotyledons</taxon>
        <taxon>Gunneridae</taxon>
        <taxon>Pentapetalae</taxon>
        <taxon>asterids</taxon>
        <taxon>campanulids</taxon>
        <taxon>Asterales</taxon>
        <taxon>Asteraceae</taxon>
        <taxon>Asteroideae</taxon>
        <taxon>Anthemideae</taxon>
        <taxon>Anthemidinae</taxon>
        <taxon>Tanacetum</taxon>
    </lineage>
</organism>
<dbReference type="PANTHER" id="PTHR11439:SF524">
    <property type="entry name" value="RNA-DIRECTED DNA POLYMERASE, PROTEIN KINASE RLK-PELLE-DLSV FAMILY"/>
    <property type="match status" value="1"/>
</dbReference>
<feature type="compositionally biased region" description="Low complexity" evidence="1">
    <location>
        <begin position="1"/>
        <end position="23"/>
    </location>
</feature>
<feature type="compositionally biased region" description="Low complexity" evidence="1">
    <location>
        <begin position="39"/>
        <end position="61"/>
    </location>
</feature>
<evidence type="ECO:0000313" key="3">
    <source>
        <dbReference type="EMBL" id="GJT36048.1"/>
    </source>
</evidence>
<dbReference type="Pfam" id="PF07727">
    <property type="entry name" value="RVT_2"/>
    <property type="match status" value="1"/>
</dbReference>
<feature type="domain" description="Reverse transcriptase Ty1/copia-type" evidence="2">
    <location>
        <begin position="129"/>
        <end position="250"/>
    </location>
</feature>
<dbReference type="SUPFAM" id="SSF56672">
    <property type="entry name" value="DNA/RNA polymerases"/>
    <property type="match status" value="1"/>
</dbReference>
<dbReference type="InterPro" id="IPR043502">
    <property type="entry name" value="DNA/RNA_pol_sf"/>
</dbReference>
<proteinExistence type="predicted"/>
<sequence>MPPSPTHTSPTQSPQAQPQSPHHPLTPRTPATHQQIPVHPLSSTHEPTTPSSTPNTHITSPAATVYGNAPTTNTHHMVTRAKAGILKPLARMNCHATTTSPIPRSYLHALRDPNWHKAMVDEYNALISNGTWALVPRLANVNIVRSMWLFKHKFNADGSLSRYKARLVANGCSQQQGIDFDETFSPVVKPATIRTVLSLAVTRDWPIHQLDVKDAFLHGQLSETVYMHQPPGFVDSAHPDYHSKTDTSLFVYHMGSDVAYLLLYVDDIILTASSTALLQRIITLLHKEILERAHMQHCNPCKTPVDTESKLGSDGDPVSDPTLYRSLAGALQYLTFTRPDISYAVQQICLYMHDPRDPHFTALKRILRYVRGTIDHGLQLYVSSTSQLTAYTDADWAGCPVTRRSTSGYCVFLGDNLLSWSAKRQVTLSRSSAEAEYRGVANVVAETAWIRNLLLELHTPLFTATLVYCDNVSAVYLSTNPVQHQRTKHIEIDIHFVREYVASGQVRVLHVPSRFQYADIFTKGLPTALFLEFRSSLNVRRSPAHTEGEY</sequence>
<dbReference type="InterPro" id="IPR013103">
    <property type="entry name" value="RVT_2"/>
</dbReference>
<dbReference type="Proteomes" id="UP001151760">
    <property type="component" value="Unassembled WGS sequence"/>
</dbReference>
<feature type="region of interest" description="Disordered" evidence="1">
    <location>
        <begin position="1"/>
        <end position="73"/>
    </location>
</feature>
<dbReference type="EMBL" id="BQNB010015103">
    <property type="protein sequence ID" value="GJT36048.1"/>
    <property type="molecule type" value="Genomic_DNA"/>
</dbReference>
<reference evidence="3" key="2">
    <citation type="submission" date="2022-01" db="EMBL/GenBank/DDBJ databases">
        <authorList>
            <person name="Yamashiro T."/>
            <person name="Shiraishi A."/>
            <person name="Satake H."/>
            <person name="Nakayama K."/>
        </authorList>
    </citation>
    <scope>NUCLEOTIDE SEQUENCE</scope>
</reference>
<evidence type="ECO:0000259" key="2">
    <source>
        <dbReference type="Pfam" id="PF07727"/>
    </source>
</evidence>
<reference evidence="3" key="1">
    <citation type="journal article" date="2022" name="Int. J. Mol. Sci.">
        <title>Draft Genome of Tanacetum Coccineum: Genomic Comparison of Closely Related Tanacetum-Family Plants.</title>
        <authorList>
            <person name="Yamashiro T."/>
            <person name="Shiraishi A."/>
            <person name="Nakayama K."/>
            <person name="Satake H."/>
        </authorList>
    </citation>
    <scope>NUCLEOTIDE SEQUENCE</scope>
</reference>
<evidence type="ECO:0000313" key="4">
    <source>
        <dbReference type="Proteomes" id="UP001151760"/>
    </source>
</evidence>
<name>A0ABQ5DBV6_9ASTR</name>
<gene>
    <name evidence="3" type="ORF">Tco_0926467</name>
</gene>
<keyword evidence="4" id="KW-1185">Reference proteome</keyword>